<accession>A0AAD5C218</accession>
<proteinExistence type="predicted"/>
<dbReference type="Proteomes" id="UP001206925">
    <property type="component" value="Unassembled WGS sequence"/>
</dbReference>
<sequence>NLRGPKYQIVKEGVLGWDEDETFKTNVQRFHLTPTQAKKVPCQVIKEPRKAEARSTLKDSQNIVKARLEHWTSVETSEDDSEITTMDSLKKLKEDIHLHTDGCLPEWADSDESPNYASILTQVSKVANSRIRRAMLRVSAGQ</sequence>
<reference evidence="1" key="1">
    <citation type="submission" date="2022-06" db="EMBL/GenBank/DDBJ databases">
        <title>Uncovering the hologenomic basis of an extraordinary plant invasion.</title>
        <authorList>
            <person name="Bieker V.C."/>
            <person name="Martin M.D."/>
            <person name="Gilbert T."/>
            <person name="Hodgins K."/>
            <person name="Battlay P."/>
            <person name="Petersen B."/>
            <person name="Wilson J."/>
        </authorList>
    </citation>
    <scope>NUCLEOTIDE SEQUENCE</scope>
    <source>
        <strain evidence="1">AA19_3_7</strain>
        <tissue evidence="1">Leaf</tissue>
    </source>
</reference>
<gene>
    <name evidence="1" type="ORF">M8C21_022352</name>
</gene>
<dbReference type="EMBL" id="JAMZMK010010119">
    <property type="protein sequence ID" value="KAI7732908.1"/>
    <property type="molecule type" value="Genomic_DNA"/>
</dbReference>
<evidence type="ECO:0000313" key="2">
    <source>
        <dbReference type="Proteomes" id="UP001206925"/>
    </source>
</evidence>
<feature type="non-terminal residue" evidence="1">
    <location>
        <position position="142"/>
    </location>
</feature>
<dbReference type="AlphaFoldDB" id="A0AAD5C218"/>
<protein>
    <submittedName>
        <fullName evidence="1">Uncharacterized protein</fullName>
    </submittedName>
</protein>
<organism evidence="1 2">
    <name type="scientific">Ambrosia artemisiifolia</name>
    <name type="common">Common ragweed</name>
    <dbReference type="NCBI Taxonomy" id="4212"/>
    <lineage>
        <taxon>Eukaryota</taxon>
        <taxon>Viridiplantae</taxon>
        <taxon>Streptophyta</taxon>
        <taxon>Embryophyta</taxon>
        <taxon>Tracheophyta</taxon>
        <taxon>Spermatophyta</taxon>
        <taxon>Magnoliopsida</taxon>
        <taxon>eudicotyledons</taxon>
        <taxon>Gunneridae</taxon>
        <taxon>Pentapetalae</taxon>
        <taxon>asterids</taxon>
        <taxon>campanulids</taxon>
        <taxon>Asterales</taxon>
        <taxon>Asteraceae</taxon>
        <taxon>Asteroideae</taxon>
        <taxon>Heliantheae alliance</taxon>
        <taxon>Heliantheae</taxon>
        <taxon>Ambrosia</taxon>
    </lineage>
</organism>
<feature type="non-terminal residue" evidence="1">
    <location>
        <position position="1"/>
    </location>
</feature>
<keyword evidence="2" id="KW-1185">Reference proteome</keyword>
<comment type="caution">
    <text evidence="1">The sequence shown here is derived from an EMBL/GenBank/DDBJ whole genome shotgun (WGS) entry which is preliminary data.</text>
</comment>
<name>A0AAD5C218_AMBAR</name>
<evidence type="ECO:0000313" key="1">
    <source>
        <dbReference type="EMBL" id="KAI7732908.1"/>
    </source>
</evidence>